<feature type="active site" description="Acyl-ester intermediate" evidence="7">
    <location>
        <position position="96"/>
    </location>
</feature>
<dbReference type="GO" id="GO:0030956">
    <property type="term" value="C:glutamyl-tRNA(Gln) amidotransferase complex"/>
    <property type="evidence" value="ECO:0007669"/>
    <property type="project" value="UniProtKB-UniRule"/>
</dbReference>
<dbReference type="PANTHER" id="PTHR11895:SF7">
    <property type="entry name" value="GLUTAMYL-TRNA(GLN) AMIDOTRANSFERASE SUBUNIT A, MITOCHONDRIAL"/>
    <property type="match status" value="1"/>
</dbReference>
<keyword evidence="7" id="KW-0150">Chloroplast</keyword>
<comment type="caution">
    <text evidence="10">The sequence shown here is derived from an EMBL/GenBank/DDBJ whole genome shotgun (WGS) entry which is preliminary data.</text>
</comment>
<dbReference type="InterPro" id="IPR004412">
    <property type="entry name" value="GatA"/>
</dbReference>
<dbReference type="Pfam" id="PF06881">
    <property type="entry name" value="Elongin_A"/>
    <property type="match status" value="1"/>
</dbReference>
<evidence type="ECO:0000256" key="2">
    <source>
        <dbReference type="ARBA" id="ARBA00022598"/>
    </source>
</evidence>
<dbReference type="Proteomes" id="UP000467840">
    <property type="component" value="Chromosome 4"/>
</dbReference>
<dbReference type="InterPro" id="IPR000120">
    <property type="entry name" value="Amidase"/>
</dbReference>
<dbReference type="AlphaFoldDB" id="A0A6A6LPM0"/>
<dbReference type="GO" id="GO:0070449">
    <property type="term" value="C:elongin complex"/>
    <property type="evidence" value="ECO:0007669"/>
    <property type="project" value="InterPro"/>
</dbReference>
<gene>
    <name evidence="7" type="primary">GATA</name>
    <name evidence="10" type="ORF">GH714_033713</name>
</gene>
<dbReference type="Gene3D" id="3.90.1300.10">
    <property type="entry name" value="Amidase signature (AS) domain"/>
    <property type="match status" value="1"/>
</dbReference>
<dbReference type="PROSITE" id="PS00571">
    <property type="entry name" value="AMIDASES"/>
    <property type="match status" value="1"/>
</dbReference>
<keyword evidence="5 7" id="KW-0648">Protein biosynthesis</keyword>
<feature type="active site" description="Charge relay system" evidence="7">
    <location>
        <position position="72"/>
    </location>
</feature>
<sequence>MYVRYAVQRWSRILENYRAPYDATAVRRMKEKGAIVVGKTNLDEFGMGSTTEGSAFQVTLNPWDLSRVPGGSSGGSAAAVSARQCVVSLGSDTGGSVRQPASFCGVVGLKPTYGRVSRFGLMAYASSLDVIGCFGTSVADTGMLLHAISGHDRYDATSSKREVPDFTTQFTSANLVESRPLKGLRVGLIRETLDDGVDNGVKSAISGAASHLEELGCTVTEVSLPSFSLGLPAYYILASSESSSNLSRYDGVRYGKQAVADELNLLYGDSRAKGFGPEVKMRILMGTYALSAGYYDAYYKRAQQVRTLIQRSFKAALDANDILISPAAPSAAYKIGEKKNDPLAMYAGDIMTVNVNLAGLPALVLPCGFVEEGPAGLPVGFQMIGAAFDEAKLLKVGHIFEQTLQALTRAYFEEERSSNMPERKRKAPTLVDLCVNVAISHVRYLGDVGETDLLLLDRILPHCTLDQLMHVEKSTVGRDLSPVTDKLWKRFYELQFGEANANLAIERMSRCKASFRWRDLYEAKLKVIAEQEDEAVARLRQSYKKEDTKKQSKQIRLCTKVPPSGSKRNFYGGSGPGYNLSNVKSNLMKKSKIEFLKSREVKNIAAMKKISVPRNNSASTVTKTGGFPGNNSASSSRHTKSFDRRF</sequence>
<proteinExistence type="inferred from homology"/>
<dbReference type="GO" id="GO:0005524">
    <property type="term" value="F:ATP binding"/>
    <property type="evidence" value="ECO:0007669"/>
    <property type="project" value="UniProtKB-KW"/>
</dbReference>
<evidence type="ECO:0000256" key="7">
    <source>
        <dbReference type="HAMAP-Rule" id="MF_03150"/>
    </source>
</evidence>
<evidence type="ECO:0000259" key="9">
    <source>
        <dbReference type="Pfam" id="PF01425"/>
    </source>
</evidence>
<comment type="catalytic activity">
    <reaction evidence="6 7">
        <text>L-glutamyl-tRNA(Gln) + L-glutamine + ATP + H2O = L-glutaminyl-tRNA(Gln) + L-glutamate + ADP + phosphate + H(+)</text>
        <dbReference type="Rhea" id="RHEA:17521"/>
        <dbReference type="Rhea" id="RHEA-COMP:9681"/>
        <dbReference type="Rhea" id="RHEA-COMP:9684"/>
        <dbReference type="ChEBI" id="CHEBI:15377"/>
        <dbReference type="ChEBI" id="CHEBI:15378"/>
        <dbReference type="ChEBI" id="CHEBI:29985"/>
        <dbReference type="ChEBI" id="CHEBI:30616"/>
        <dbReference type="ChEBI" id="CHEBI:43474"/>
        <dbReference type="ChEBI" id="CHEBI:58359"/>
        <dbReference type="ChEBI" id="CHEBI:78520"/>
        <dbReference type="ChEBI" id="CHEBI:78521"/>
        <dbReference type="ChEBI" id="CHEBI:456216"/>
        <dbReference type="EC" id="6.3.5.7"/>
    </reaction>
</comment>
<comment type="caution">
    <text evidence="7">Lacks conserved residue(s) required for the propagation of feature annotation.</text>
</comment>
<keyword evidence="3 7" id="KW-0547">Nucleotide-binding</keyword>
<dbReference type="InterPro" id="IPR020556">
    <property type="entry name" value="Amidase_CS"/>
</dbReference>
<dbReference type="PANTHER" id="PTHR11895">
    <property type="entry name" value="TRANSAMIDASE"/>
    <property type="match status" value="1"/>
</dbReference>
<comment type="miscellaneous">
    <text evidence="7">This protein may be expected to contain an N-terminal transit peptide but none has been predicted.</text>
</comment>
<evidence type="ECO:0000313" key="10">
    <source>
        <dbReference type="EMBL" id="KAF2302198.1"/>
    </source>
</evidence>
<dbReference type="Gene3D" id="6.10.250.3180">
    <property type="match status" value="1"/>
</dbReference>
<dbReference type="SUPFAM" id="SSF75304">
    <property type="entry name" value="Amidase signature (AS) enzymes"/>
    <property type="match status" value="1"/>
</dbReference>
<dbReference type="InterPro" id="IPR023631">
    <property type="entry name" value="Amidase_dom"/>
</dbReference>
<evidence type="ECO:0000256" key="1">
    <source>
        <dbReference type="ARBA" id="ARBA00008069"/>
    </source>
</evidence>
<protein>
    <recommendedName>
        <fullName evidence="7">Glutamyl-tRNA(Gln) amidotransferase subunit A, chloroplastic/mitochondrial</fullName>
        <shortName evidence="7">Glu-AdT subunit A</shortName>
        <ecNumber evidence="7">6.3.5.7</ecNumber>
    </recommendedName>
</protein>
<dbReference type="GO" id="GO:0006368">
    <property type="term" value="P:transcription elongation by RNA polymerase II"/>
    <property type="evidence" value="ECO:0007669"/>
    <property type="project" value="InterPro"/>
</dbReference>
<dbReference type="HAMAP" id="MF_00120">
    <property type="entry name" value="GatA"/>
    <property type="match status" value="1"/>
</dbReference>
<dbReference type="GO" id="GO:0070681">
    <property type="term" value="P:glutaminyl-tRNAGln biosynthesis via transamidation"/>
    <property type="evidence" value="ECO:0007669"/>
    <property type="project" value="UniProtKB-UniRule"/>
</dbReference>
<dbReference type="Pfam" id="PF01425">
    <property type="entry name" value="Amidase"/>
    <property type="match status" value="1"/>
</dbReference>
<name>A0A6A6LPM0_HEVBR</name>
<feature type="compositionally biased region" description="Polar residues" evidence="8">
    <location>
        <begin position="614"/>
        <end position="636"/>
    </location>
</feature>
<dbReference type="EMBL" id="JAAGAX010000010">
    <property type="protein sequence ID" value="KAF2302198.1"/>
    <property type="molecule type" value="Genomic_DNA"/>
</dbReference>
<dbReference type="InterPro" id="IPR036928">
    <property type="entry name" value="AS_sf"/>
</dbReference>
<organism evidence="10 11">
    <name type="scientific">Hevea brasiliensis</name>
    <name type="common">Para rubber tree</name>
    <name type="synonym">Siphonia brasiliensis</name>
    <dbReference type="NCBI Taxonomy" id="3981"/>
    <lineage>
        <taxon>Eukaryota</taxon>
        <taxon>Viridiplantae</taxon>
        <taxon>Streptophyta</taxon>
        <taxon>Embryophyta</taxon>
        <taxon>Tracheophyta</taxon>
        <taxon>Spermatophyta</taxon>
        <taxon>Magnoliopsida</taxon>
        <taxon>eudicotyledons</taxon>
        <taxon>Gunneridae</taxon>
        <taxon>Pentapetalae</taxon>
        <taxon>rosids</taxon>
        <taxon>fabids</taxon>
        <taxon>Malpighiales</taxon>
        <taxon>Euphorbiaceae</taxon>
        <taxon>Crotonoideae</taxon>
        <taxon>Micrandreae</taxon>
        <taxon>Hevea</taxon>
    </lineage>
</organism>
<evidence type="ECO:0000313" key="11">
    <source>
        <dbReference type="Proteomes" id="UP000467840"/>
    </source>
</evidence>
<keyword evidence="11" id="KW-1185">Reference proteome</keyword>
<dbReference type="NCBIfam" id="TIGR00132">
    <property type="entry name" value="gatA"/>
    <property type="match status" value="1"/>
</dbReference>
<keyword evidence="4 7" id="KW-0067">ATP-binding</keyword>
<evidence type="ECO:0000256" key="3">
    <source>
        <dbReference type="ARBA" id="ARBA00022741"/>
    </source>
</evidence>
<comment type="similarity">
    <text evidence="1 7">Belongs to the amidase family. GatA subfamily.</text>
</comment>
<keyword evidence="2 7" id="KW-0436">Ligase</keyword>
<dbReference type="InterPro" id="IPR010684">
    <property type="entry name" value="RNA_pol_II_trans_fac_SIII_A"/>
</dbReference>
<feature type="domain" description="Amidase" evidence="9">
    <location>
        <begin position="11"/>
        <end position="394"/>
    </location>
</feature>
<dbReference type="GO" id="GO:0050567">
    <property type="term" value="F:glutaminyl-tRNA synthase (glutamine-hydrolyzing) activity"/>
    <property type="evidence" value="ECO:0007669"/>
    <property type="project" value="UniProtKB-UniRule"/>
</dbReference>
<reference evidence="10 11" key="1">
    <citation type="journal article" date="2020" name="Mol. Plant">
        <title>The Chromosome-Based Rubber Tree Genome Provides New Insights into Spurge Genome Evolution and Rubber Biosynthesis.</title>
        <authorList>
            <person name="Liu J."/>
            <person name="Shi C."/>
            <person name="Shi C.C."/>
            <person name="Li W."/>
            <person name="Zhang Q.J."/>
            <person name="Zhang Y."/>
            <person name="Li K."/>
            <person name="Lu H.F."/>
            <person name="Shi C."/>
            <person name="Zhu S.T."/>
            <person name="Xiao Z.Y."/>
            <person name="Nan H."/>
            <person name="Yue Y."/>
            <person name="Zhu X.G."/>
            <person name="Wu Y."/>
            <person name="Hong X.N."/>
            <person name="Fan G.Y."/>
            <person name="Tong Y."/>
            <person name="Zhang D."/>
            <person name="Mao C.L."/>
            <person name="Liu Y.L."/>
            <person name="Hao S.J."/>
            <person name="Liu W.Q."/>
            <person name="Lv M.Q."/>
            <person name="Zhang H.B."/>
            <person name="Liu Y."/>
            <person name="Hu-Tang G.R."/>
            <person name="Wang J.P."/>
            <person name="Wang J.H."/>
            <person name="Sun Y.H."/>
            <person name="Ni S.B."/>
            <person name="Chen W.B."/>
            <person name="Zhang X.C."/>
            <person name="Jiao Y.N."/>
            <person name="Eichler E.E."/>
            <person name="Li G.H."/>
            <person name="Liu X."/>
            <person name="Gao L.Z."/>
        </authorList>
    </citation>
    <scope>NUCLEOTIDE SEQUENCE [LARGE SCALE GENOMIC DNA]</scope>
    <source>
        <strain evidence="11">cv. GT1</strain>
        <tissue evidence="10">Leaf</tissue>
    </source>
</reference>
<comment type="subunit">
    <text evidence="7">Subunit of the heterotrimeric GatCAB amidotransferase (AdT) complex, composed of A, B and C subunits.</text>
</comment>
<dbReference type="GO" id="GO:0016811">
    <property type="term" value="F:hydrolase activity, acting on carbon-nitrogen (but not peptide) bonds, in linear amides"/>
    <property type="evidence" value="ECO:0007669"/>
    <property type="project" value="UniProtKB-ARBA"/>
</dbReference>
<feature type="region of interest" description="Disordered" evidence="8">
    <location>
        <begin position="614"/>
        <end position="646"/>
    </location>
</feature>
<dbReference type="GO" id="GO:0005739">
    <property type="term" value="C:mitochondrion"/>
    <property type="evidence" value="ECO:0007669"/>
    <property type="project" value="UniProtKB-SubCell"/>
</dbReference>
<dbReference type="EC" id="6.3.5.7" evidence="7"/>
<evidence type="ECO:0000256" key="5">
    <source>
        <dbReference type="ARBA" id="ARBA00022917"/>
    </source>
</evidence>
<keyword evidence="7" id="KW-0934">Plastid</keyword>
<evidence type="ECO:0000256" key="8">
    <source>
        <dbReference type="SAM" id="MobiDB-lite"/>
    </source>
</evidence>
<comment type="subcellular location">
    <subcellularLocation>
        <location evidence="7">Mitochondrion</location>
    </subcellularLocation>
    <subcellularLocation>
        <location evidence="7">Plastid</location>
        <location evidence="7">Chloroplast stroma</location>
    </subcellularLocation>
</comment>
<keyword evidence="7" id="KW-0496">Mitochondrion</keyword>
<comment type="function">
    <text evidence="7">Allows the formation of correctly charged Gln-tRNA(Gln) through the transamidation of misacylated Glu-tRNA(Gln) in chloroplasts and mitochondria. The reaction takes place in the presence of glutamine and ATP through an activated gamma-phospho-Glu-tRNA(Gln).</text>
</comment>
<dbReference type="GO" id="GO:0032543">
    <property type="term" value="P:mitochondrial translation"/>
    <property type="evidence" value="ECO:0007669"/>
    <property type="project" value="UniProtKB-UniRule"/>
</dbReference>
<evidence type="ECO:0000256" key="6">
    <source>
        <dbReference type="ARBA" id="ARBA00047407"/>
    </source>
</evidence>
<dbReference type="GO" id="GO:0009570">
    <property type="term" value="C:chloroplast stroma"/>
    <property type="evidence" value="ECO:0007669"/>
    <property type="project" value="UniProtKB-SubCell"/>
</dbReference>
<accession>A0A6A6LPM0</accession>
<evidence type="ECO:0000256" key="4">
    <source>
        <dbReference type="ARBA" id="ARBA00022840"/>
    </source>
</evidence>